<dbReference type="AlphaFoldDB" id="A0A2D2LVN3"/>
<dbReference type="EMBL" id="CP024443">
    <property type="protein sequence ID" value="ATR79095.1"/>
    <property type="molecule type" value="Genomic_DNA"/>
</dbReference>
<proteinExistence type="predicted"/>
<dbReference type="Pfam" id="PF07963">
    <property type="entry name" value="N_methyl"/>
    <property type="match status" value="1"/>
</dbReference>
<reference evidence="3" key="1">
    <citation type="submission" date="2017-11" db="EMBL/GenBank/DDBJ databases">
        <title>Complete genome sequence of Moraxella osloensis NP7 isolated from human skin.</title>
        <authorList>
            <person name="Lee K."/>
            <person name="Lim J.Y."/>
            <person name="Hwang I."/>
        </authorList>
    </citation>
    <scope>NUCLEOTIDE SEQUENCE [LARGE SCALE GENOMIC DNA]</scope>
    <source>
        <strain evidence="3">NP7</strain>
    </source>
</reference>
<keyword evidence="1" id="KW-0472">Membrane</keyword>
<dbReference type="NCBIfam" id="TIGR02532">
    <property type="entry name" value="IV_pilin_GFxxxE"/>
    <property type="match status" value="1"/>
</dbReference>
<accession>A0A2D2LVN3</accession>
<feature type="transmembrane region" description="Helical" evidence="1">
    <location>
        <begin position="20"/>
        <end position="39"/>
    </location>
</feature>
<gene>
    <name evidence="2" type="ORF">NP7_07450</name>
</gene>
<keyword evidence="1" id="KW-0812">Transmembrane</keyword>
<sequence length="308" mass="33231">MMLTSNRHYTPQLGFTLVELMISIVLGLLISAAVIQIYLTNVRTTTTQKSGSELQDASIFGLQQLEAHIRLANLGNSVNKITDTTENGGIVLSLKNLGVTDTIILPFLTHTAGDTGFTSTSNINNINSDQLTIQFTNTTGQTMSDCESVDIPPNTKVIERYFVRQVTADTSTGTVKNLALVCDAGRIDGATITDLSANYKTGGNELITGVDQFKVLLGVQDATNRIMYLPSSTYISLTTSPHPSIVAVRVGLIVRGSTPIVGSSDKTSFTLLGQTHELKTDTTRKQLVRTTYESTTLLRNARVISVTP</sequence>
<dbReference type="InterPro" id="IPR032092">
    <property type="entry name" value="PilW"/>
</dbReference>
<dbReference type="Pfam" id="PF16074">
    <property type="entry name" value="PilW"/>
    <property type="match status" value="1"/>
</dbReference>
<keyword evidence="1" id="KW-1133">Transmembrane helix</keyword>
<dbReference type="RefSeq" id="WP_100270320.1">
    <property type="nucleotide sequence ID" value="NZ_CP024443.1"/>
</dbReference>
<dbReference type="Proteomes" id="UP000229340">
    <property type="component" value="Chromosome"/>
</dbReference>
<evidence type="ECO:0000313" key="2">
    <source>
        <dbReference type="EMBL" id="ATR79095.1"/>
    </source>
</evidence>
<dbReference type="InterPro" id="IPR012902">
    <property type="entry name" value="N_methyl_site"/>
</dbReference>
<evidence type="ECO:0000256" key="1">
    <source>
        <dbReference type="SAM" id="Phobius"/>
    </source>
</evidence>
<name>A0A2D2LVN3_FAUOS</name>
<evidence type="ECO:0000313" key="3">
    <source>
        <dbReference type="Proteomes" id="UP000229340"/>
    </source>
</evidence>
<protein>
    <submittedName>
        <fullName evidence="2">Pilus assembly protein PilW</fullName>
    </submittedName>
</protein>
<organism evidence="2 3">
    <name type="scientific">Faucicola osloensis</name>
    <name type="common">Moraxella osloensis</name>
    <dbReference type="NCBI Taxonomy" id="34062"/>
    <lineage>
        <taxon>Bacteria</taxon>
        <taxon>Pseudomonadati</taxon>
        <taxon>Pseudomonadota</taxon>
        <taxon>Gammaproteobacteria</taxon>
        <taxon>Moraxellales</taxon>
        <taxon>Moraxellaceae</taxon>
        <taxon>Faucicola</taxon>
    </lineage>
</organism>
<dbReference type="GO" id="GO:0043683">
    <property type="term" value="P:type IV pilus assembly"/>
    <property type="evidence" value="ECO:0007669"/>
    <property type="project" value="InterPro"/>
</dbReference>